<evidence type="ECO:0000313" key="3">
    <source>
        <dbReference type="EMBL" id="GFS16359.1"/>
    </source>
</evidence>
<comment type="caution">
    <text evidence="3">The sequence shown here is derived from an EMBL/GenBank/DDBJ whole genome shotgun (WGS) entry which is preliminary data.</text>
</comment>
<dbReference type="Proteomes" id="UP000762676">
    <property type="component" value="Unassembled WGS sequence"/>
</dbReference>
<dbReference type="Pfam" id="PF00147">
    <property type="entry name" value="Fibrinogen_C"/>
    <property type="match status" value="1"/>
</dbReference>
<dbReference type="AlphaFoldDB" id="A0AAV4J333"/>
<dbReference type="GO" id="GO:0005615">
    <property type="term" value="C:extracellular space"/>
    <property type="evidence" value="ECO:0007669"/>
    <property type="project" value="TreeGrafter"/>
</dbReference>
<accession>A0AAV4J333</accession>
<reference evidence="3 4" key="1">
    <citation type="journal article" date="2021" name="Elife">
        <title>Chloroplast acquisition without the gene transfer in kleptoplastic sea slugs, Plakobranchus ocellatus.</title>
        <authorList>
            <person name="Maeda T."/>
            <person name="Takahashi S."/>
            <person name="Yoshida T."/>
            <person name="Shimamura S."/>
            <person name="Takaki Y."/>
            <person name="Nagai Y."/>
            <person name="Toyoda A."/>
            <person name="Suzuki Y."/>
            <person name="Arimoto A."/>
            <person name="Ishii H."/>
            <person name="Satoh N."/>
            <person name="Nishiyama T."/>
            <person name="Hasebe M."/>
            <person name="Maruyama T."/>
            <person name="Minagawa J."/>
            <person name="Obokata J."/>
            <person name="Shigenobu S."/>
        </authorList>
    </citation>
    <scope>NUCLEOTIDE SEQUENCE [LARGE SCALE GENOMIC DNA]</scope>
</reference>
<dbReference type="PANTHER" id="PTHR19143:SF394">
    <property type="entry name" value="ANGIOPOIETIN-RELATED PROTEIN 3-LIKE"/>
    <property type="match status" value="1"/>
</dbReference>
<evidence type="ECO:0000259" key="2">
    <source>
        <dbReference type="PROSITE" id="PS51406"/>
    </source>
</evidence>
<name>A0AAV4J333_9GAST</name>
<organism evidence="3 4">
    <name type="scientific">Elysia marginata</name>
    <dbReference type="NCBI Taxonomy" id="1093978"/>
    <lineage>
        <taxon>Eukaryota</taxon>
        <taxon>Metazoa</taxon>
        <taxon>Spiralia</taxon>
        <taxon>Lophotrochozoa</taxon>
        <taxon>Mollusca</taxon>
        <taxon>Gastropoda</taxon>
        <taxon>Heterobranchia</taxon>
        <taxon>Euthyneura</taxon>
        <taxon>Panpulmonata</taxon>
        <taxon>Sacoglossa</taxon>
        <taxon>Placobranchoidea</taxon>
        <taxon>Plakobranchidae</taxon>
        <taxon>Elysia</taxon>
    </lineage>
</organism>
<dbReference type="SMART" id="SM00186">
    <property type="entry name" value="FBG"/>
    <property type="match status" value="1"/>
</dbReference>
<keyword evidence="1" id="KW-0732">Signal</keyword>
<dbReference type="PANTHER" id="PTHR19143">
    <property type="entry name" value="FIBRINOGEN/TENASCIN/ANGIOPOEITIN"/>
    <property type="match status" value="1"/>
</dbReference>
<feature type="chain" id="PRO_5043607385" evidence="1">
    <location>
        <begin position="26"/>
        <end position="262"/>
    </location>
</feature>
<keyword evidence="4" id="KW-1185">Reference proteome</keyword>
<feature type="domain" description="Fibrinogen C-terminal" evidence="2">
    <location>
        <begin position="44"/>
        <end position="261"/>
    </location>
</feature>
<dbReference type="InterPro" id="IPR002181">
    <property type="entry name" value="Fibrinogen_a/b/g_C_dom"/>
</dbReference>
<dbReference type="SUPFAM" id="SSF56496">
    <property type="entry name" value="Fibrinogen C-terminal domain-like"/>
    <property type="match status" value="1"/>
</dbReference>
<feature type="signal peptide" evidence="1">
    <location>
        <begin position="1"/>
        <end position="25"/>
    </location>
</feature>
<sequence length="262" mass="29839">MSLSLTPGVALLVCISIFCVTHLEAKTLKFKARAGEVDYKTLNSHDATEHKDCGSLLRAGYNVSGVYRLTLNKSHVMMPCEFKDGNAFTVILRRVNHSVTFAQPWSAYEGGFGDPQGNFWAGLANIFHLTNSGSPTGLQINMQDWDGVNQNVLYRHFLLDNRETRYRLYVGGYQGSLADDLQYHNQMPFSTYDAPDPHGCAANMYAGFWYNYCAYSLPTGRYYNTPYYTPTGSMYNGIFYKDWHNYNYSLKYVSWTISSYMN</sequence>
<proteinExistence type="predicted"/>
<dbReference type="PROSITE" id="PS51406">
    <property type="entry name" value="FIBRINOGEN_C_2"/>
    <property type="match status" value="1"/>
</dbReference>
<dbReference type="InterPro" id="IPR014716">
    <property type="entry name" value="Fibrinogen_a/b/g_C_1"/>
</dbReference>
<dbReference type="Gene3D" id="3.90.215.10">
    <property type="entry name" value="Gamma Fibrinogen, chain A, domain 1"/>
    <property type="match status" value="1"/>
</dbReference>
<dbReference type="EMBL" id="BMAT01013608">
    <property type="protein sequence ID" value="GFS16359.1"/>
    <property type="molecule type" value="Genomic_DNA"/>
</dbReference>
<evidence type="ECO:0000313" key="4">
    <source>
        <dbReference type="Proteomes" id="UP000762676"/>
    </source>
</evidence>
<protein>
    <submittedName>
        <fullName evidence="3">Fibrinogen-related protein</fullName>
    </submittedName>
</protein>
<evidence type="ECO:0000256" key="1">
    <source>
        <dbReference type="SAM" id="SignalP"/>
    </source>
</evidence>
<gene>
    <name evidence="3" type="ORF">ElyMa_006793900</name>
</gene>
<dbReference type="InterPro" id="IPR050373">
    <property type="entry name" value="Fibrinogen_C-term_domain"/>
</dbReference>
<dbReference type="InterPro" id="IPR036056">
    <property type="entry name" value="Fibrinogen-like_C"/>
</dbReference>